<keyword evidence="3" id="KW-0808">Transferase</keyword>
<evidence type="ECO:0000256" key="4">
    <source>
        <dbReference type="ARBA" id="ARBA00022723"/>
    </source>
</evidence>
<keyword evidence="5" id="KW-0863">Zinc-finger</keyword>
<evidence type="ECO:0000259" key="11">
    <source>
        <dbReference type="Pfam" id="PF13878"/>
    </source>
</evidence>
<keyword evidence="7" id="KW-0539">Nucleus</keyword>
<evidence type="ECO:0008006" key="15">
    <source>
        <dbReference type="Google" id="ProtNLM"/>
    </source>
</evidence>
<comment type="caution">
    <text evidence="13">The sequence shown here is derived from an EMBL/GenBank/DDBJ whole genome shotgun (WGS) entry which is preliminary data.</text>
</comment>
<dbReference type="GO" id="GO:0061733">
    <property type="term" value="F:protein-lysine-acetyltransferase activity"/>
    <property type="evidence" value="ECO:0007669"/>
    <property type="project" value="TreeGrafter"/>
</dbReference>
<proteinExistence type="inferred from homology"/>
<dbReference type="GO" id="GO:0000785">
    <property type="term" value="C:chromatin"/>
    <property type="evidence" value="ECO:0007669"/>
    <property type="project" value="TreeGrafter"/>
</dbReference>
<gene>
    <name evidence="13" type="ORF">SASPL_105499</name>
</gene>
<sequence length="1141" mass="129359">MVKSKSQSKKSKRGGVDFKKFKRKIGRKLPPPKNSTNTEIKSKAIVLPEQSIASERAGLATSKRGLTLKELLQQTSHHNAKSRKDALHGIKDILLNNPDELKLHKLAIVEKLRERIGDDDELVRETLYQLFKSVIFPGGTKDNQGPVVSLMMAYVYNAMAHLVLDVRLMSFKFSDLVVQFYPSSFPFYAEKVLQNYENFLRKNQFLEDKSKLKSILAGLVRCLSLLPCEDREHVAAKNDIAALEILHAFEPEIAIEPIGLVDFTRQLKDILPILVACFNDFMPLMHSTSQLDLQSYTKIIPFCGKPGLTPCNKLLPAVILKKLWDVYPLNLVHLTKKLKNWDQSPSVLLDKFLEFIESSMATKMQSGKIVNEKDLVPLIPYIPKLVLQISGSWRSRILQAFTEVFKNSSPESSMKLACIIAIEEMHAHISWIQDLPSLLILLDDKSLACSKAVLRLLLYVGQFAPLDSPFSREFDTLQFRFKDFFCKLVENDKCFGPFIRHAGDIKELAICCLYYFSYMDSLLLQSLVSCCLGNVLEPLFIFRIFEVLQSSFRAGHILLADYISIHITLLSRFQVYPDPVAESDGKSQWKTFKNVTRVVCSSLSQIGDDNLVLQMLEKIIVDQICSDIPLDNKCAFVRLLLTLDSKPSRLSDMSVVSMSHVLPQYMTYVLSNVRYNDEDLMSVISVKRRQYYLLPCFYLIYGSKSIVSVLLLMNEDVKVRQILPSCKIEMASVLQNMLNLLTCGEGPNMTLEESRMNLVKEELVSTLNVKVSTYFLSQSVSPRILDQQGVDMPDKSPQPAGRPTTCATIHTSRTEASLNVGRIVDISDTFHCLADHLLLSYVLAKPEPDISCKRAHSGRLEGETSKGHELEDKHTKLKGKSSEVLNKKRNYAQMFLKVGQSDFLLHTCKVCSFQYAAGDEEDEKVHRTFHKNYTHGLPFKYLFYCKGWRNERVIDELDKGRIILVQDGDPPSQFKKVEDVVRMMETELGEGWILNKRIAEPIIKAYKLLSSSLGDQNHLPAKEKKRTSSTLQFGVVSLQREVIKKERFKHPDEGTHDGMVLCKNEAVPALCGIRAIWVSPSNRRKNIARSLLDAARNSFCTSMVLNHTDLAFSQPTTLGKALMSSYTRTNSFLVYTTANMD</sequence>
<dbReference type="Pfam" id="PF13880">
    <property type="entry name" value="Acetyltransf_13"/>
    <property type="match status" value="1"/>
</dbReference>
<evidence type="ECO:0000256" key="1">
    <source>
        <dbReference type="ARBA" id="ARBA00004123"/>
    </source>
</evidence>
<keyword evidence="8" id="KW-0131">Cell cycle</keyword>
<reference evidence="13" key="2">
    <citation type="submission" date="2020-08" db="EMBL/GenBank/DDBJ databases">
        <title>Plant Genome Project.</title>
        <authorList>
            <person name="Zhang R.-G."/>
        </authorList>
    </citation>
    <scope>NUCLEOTIDE SEQUENCE</scope>
    <source>
        <strain evidence="13">Huo1</strain>
        <tissue evidence="13">Leaf</tissue>
    </source>
</reference>
<evidence type="ECO:0000256" key="2">
    <source>
        <dbReference type="ARBA" id="ARBA00005816"/>
    </source>
</evidence>
<evidence type="ECO:0000256" key="9">
    <source>
        <dbReference type="ARBA" id="ARBA00023315"/>
    </source>
</evidence>
<dbReference type="GO" id="GO:0005634">
    <property type="term" value="C:nucleus"/>
    <property type="evidence" value="ECO:0007669"/>
    <property type="project" value="UniProtKB-SubCell"/>
</dbReference>
<feature type="domain" description="N-acetyltransferase ESCO zinc-finger" evidence="11">
    <location>
        <begin position="893"/>
        <end position="932"/>
    </location>
</feature>
<dbReference type="InterPro" id="IPR028005">
    <property type="entry name" value="AcTrfase_ESCO_Znf_dom"/>
</dbReference>
<organism evidence="13">
    <name type="scientific">Salvia splendens</name>
    <name type="common">Scarlet sage</name>
    <dbReference type="NCBI Taxonomy" id="180675"/>
    <lineage>
        <taxon>Eukaryota</taxon>
        <taxon>Viridiplantae</taxon>
        <taxon>Streptophyta</taxon>
        <taxon>Embryophyta</taxon>
        <taxon>Tracheophyta</taxon>
        <taxon>Spermatophyta</taxon>
        <taxon>Magnoliopsida</taxon>
        <taxon>eudicotyledons</taxon>
        <taxon>Gunneridae</taxon>
        <taxon>Pentapetalae</taxon>
        <taxon>asterids</taxon>
        <taxon>lamiids</taxon>
        <taxon>Lamiales</taxon>
        <taxon>Lamiaceae</taxon>
        <taxon>Nepetoideae</taxon>
        <taxon>Mentheae</taxon>
        <taxon>Salviinae</taxon>
        <taxon>Salvia</taxon>
        <taxon>Salvia subgen. Calosphace</taxon>
        <taxon>core Calosphace</taxon>
    </lineage>
</organism>
<accession>A0A8X8YPQ5</accession>
<keyword evidence="4" id="KW-0479">Metal-binding</keyword>
<dbReference type="GO" id="GO:0007064">
    <property type="term" value="P:mitotic sister chromatid cohesion"/>
    <property type="evidence" value="ECO:0007669"/>
    <property type="project" value="TreeGrafter"/>
</dbReference>
<evidence type="ECO:0000256" key="7">
    <source>
        <dbReference type="ARBA" id="ARBA00023242"/>
    </source>
</evidence>
<dbReference type="PANTHER" id="PTHR45884">
    <property type="entry name" value="N-ACETYLTRANSFERASE ECO"/>
    <property type="match status" value="1"/>
</dbReference>
<dbReference type="AlphaFoldDB" id="A0A8X8YPQ5"/>
<dbReference type="InterPro" id="IPR028009">
    <property type="entry name" value="ESCO_Acetyltransf_dom"/>
</dbReference>
<evidence type="ECO:0000313" key="14">
    <source>
        <dbReference type="Proteomes" id="UP000298416"/>
    </source>
</evidence>
<feature type="compositionally biased region" description="Basic residues" evidence="10">
    <location>
        <begin position="1"/>
        <end position="13"/>
    </location>
</feature>
<dbReference type="FunFam" id="1.25.10.10:FF:000348">
    <property type="entry name" value="uncharacterized protein LOC106763108 isoform X2"/>
    <property type="match status" value="1"/>
</dbReference>
<comment type="similarity">
    <text evidence="2">Belongs to the acetyltransferase family. ECO subfamily.</text>
</comment>
<keyword evidence="14" id="KW-1185">Reference proteome</keyword>
<evidence type="ECO:0000259" key="12">
    <source>
        <dbReference type="Pfam" id="PF13880"/>
    </source>
</evidence>
<keyword evidence="9" id="KW-0012">Acyltransferase</keyword>
<protein>
    <recommendedName>
        <fullName evidence="15">Pre-rRNA-processing protein IPI1</fullName>
    </recommendedName>
</protein>
<keyword evidence="6" id="KW-0862">Zinc</keyword>
<feature type="region of interest" description="Disordered" evidence="10">
    <location>
        <begin position="1"/>
        <end position="37"/>
    </location>
</feature>
<evidence type="ECO:0000313" key="13">
    <source>
        <dbReference type="EMBL" id="KAG6433880.1"/>
    </source>
</evidence>
<comment type="subcellular location">
    <subcellularLocation>
        <location evidence="1">Nucleus</location>
    </subcellularLocation>
</comment>
<feature type="domain" description="N-acetyltransferase ESCO acetyl-transferase" evidence="12">
    <location>
        <begin position="1067"/>
        <end position="1135"/>
    </location>
</feature>
<dbReference type="PANTHER" id="PTHR45884:SF2">
    <property type="entry name" value="N-ACETYLTRANSFERASE ECO"/>
    <property type="match status" value="1"/>
</dbReference>
<evidence type="ECO:0000256" key="6">
    <source>
        <dbReference type="ARBA" id="ARBA00022833"/>
    </source>
</evidence>
<evidence type="ECO:0000256" key="10">
    <source>
        <dbReference type="SAM" id="MobiDB-lite"/>
    </source>
</evidence>
<evidence type="ECO:0000256" key="8">
    <source>
        <dbReference type="ARBA" id="ARBA00023306"/>
    </source>
</evidence>
<dbReference type="EMBL" id="PNBA02000002">
    <property type="protein sequence ID" value="KAG6433880.1"/>
    <property type="molecule type" value="Genomic_DNA"/>
</dbReference>
<dbReference type="InterPro" id="IPR016024">
    <property type="entry name" value="ARM-type_fold"/>
</dbReference>
<dbReference type="Proteomes" id="UP000298416">
    <property type="component" value="Unassembled WGS sequence"/>
</dbReference>
<reference evidence="13" key="1">
    <citation type="submission" date="2018-01" db="EMBL/GenBank/DDBJ databases">
        <authorList>
            <person name="Mao J.F."/>
        </authorList>
    </citation>
    <scope>NUCLEOTIDE SEQUENCE</scope>
    <source>
        <strain evidence="13">Huo1</strain>
        <tissue evidence="13">Leaf</tissue>
    </source>
</reference>
<evidence type="ECO:0000256" key="3">
    <source>
        <dbReference type="ARBA" id="ARBA00022679"/>
    </source>
</evidence>
<evidence type="ECO:0000256" key="5">
    <source>
        <dbReference type="ARBA" id="ARBA00022771"/>
    </source>
</evidence>
<dbReference type="SUPFAM" id="SSF48371">
    <property type="entry name" value="ARM repeat"/>
    <property type="match status" value="1"/>
</dbReference>
<dbReference type="Pfam" id="PF13878">
    <property type="entry name" value="zf-C2H2_3"/>
    <property type="match status" value="1"/>
</dbReference>
<dbReference type="GO" id="GO:0008270">
    <property type="term" value="F:zinc ion binding"/>
    <property type="evidence" value="ECO:0007669"/>
    <property type="project" value="UniProtKB-KW"/>
</dbReference>
<name>A0A8X8YPQ5_SALSN</name>